<organism evidence="2 3">
    <name type="scientific">Pantoea phage PdC23</name>
    <dbReference type="NCBI Taxonomy" id="2894356"/>
    <lineage>
        <taxon>Viruses</taxon>
        <taxon>Duplodnaviria</taxon>
        <taxon>Heunggongvirae</taxon>
        <taxon>Uroviricota</taxon>
        <taxon>Caudoviricetes</taxon>
        <taxon>Felixviridae</taxon>
        <taxon>Certevirus</taxon>
        <taxon>Certevirus C23</taxon>
    </lineage>
</organism>
<sequence length="473" mass="49266">MSDLDVLYDENGPVAKTASDLRAALVSEATALSPGLTTELPGSIIEDMSSTGAGALVVADQARVDLINSVGPITANLAMLTELAQQYGVPFQKTAGSTTVPIVFSSPNIGFLVPKGFIVSDGTNQYSLNEAAVIRTGGTSAAVTATGTETGTWTVPVNSVTTIVTSVPSNITLTCTNQTAGTPGGSAETNAQYRVRVWDAGMVTVQGYPGFIRTALNAVENIDPRQVSVVQNGNSWVVLCGGGDIYEMAAAIFTSAGDITRLSASSLNVTGITNANPGVVTTDLTHGFSTGQVISITGVQGMTGINGVSLTITVIDAHSFSIGINTTSSGAWTGGGVVTPNLRNSVVSINDWPDTYSVPLVQPFQQLITINFDWATQNVNYLSDQTLLSLVQNPVIDYVNGIYAGQPLNIGKLKDVFYQAINSTVDMTLITTLNVSVIVNGVLTPVDTGTDIISGDKFSYWYIQPSGVSVSEV</sequence>
<proteinExistence type="predicted"/>
<feature type="domain" description="Ubiquitin-activating enzyme E1 FCCH" evidence="1">
    <location>
        <begin position="276"/>
        <end position="339"/>
    </location>
</feature>
<dbReference type="InterPro" id="IPR042302">
    <property type="entry name" value="E1_FCCH_sf"/>
</dbReference>
<dbReference type="Proteomes" id="UP000828384">
    <property type="component" value="Segment"/>
</dbReference>
<name>A0AAE8YLM8_9CAUD</name>
<reference evidence="2" key="1">
    <citation type="journal article" date="2022" name="Curr. Microbiol.">
        <title>Isolation, Characterization, and Comparative Genomic Analysis of vB_Pd_C23, a Novel Bacteriophage of Pantoea dispersa.</title>
        <authorList>
            <person name="Grami E."/>
            <person name="Laadouze I."/>
            <person name="Ben Tiba S."/>
            <person name="Hafiane A."/>
            <person name="Sealey K.S."/>
            <person name="Saidi N."/>
        </authorList>
    </citation>
    <scope>NUCLEOTIDE SEQUENCE</scope>
</reference>
<evidence type="ECO:0000313" key="3">
    <source>
        <dbReference type="Proteomes" id="UP000828384"/>
    </source>
</evidence>
<accession>A0AAE8YLM8</accession>
<dbReference type="Pfam" id="PF16190">
    <property type="entry name" value="E1_FCCH"/>
    <property type="match status" value="1"/>
</dbReference>
<gene>
    <name evidence="2" type="ORF">pdc_021</name>
</gene>
<protein>
    <submittedName>
        <fullName evidence="2">Baseplate J like family protein</fullName>
    </submittedName>
</protein>
<dbReference type="InterPro" id="IPR032418">
    <property type="entry name" value="E1_FCCH"/>
</dbReference>
<keyword evidence="3" id="KW-1185">Reference proteome</keyword>
<dbReference type="Gene3D" id="2.40.30.180">
    <property type="entry name" value="Ubiquitin-activating enzyme E1, FCCH domain"/>
    <property type="match status" value="1"/>
</dbReference>
<evidence type="ECO:0000313" key="2">
    <source>
        <dbReference type="EMBL" id="UGC97734.1"/>
    </source>
</evidence>
<evidence type="ECO:0000259" key="1">
    <source>
        <dbReference type="Pfam" id="PF16190"/>
    </source>
</evidence>
<dbReference type="EMBL" id="OL396571">
    <property type="protein sequence ID" value="UGC97734.1"/>
    <property type="molecule type" value="Genomic_DNA"/>
</dbReference>